<keyword evidence="7 13" id="KW-0406">Ion transport</keyword>
<evidence type="ECO:0000256" key="12">
    <source>
        <dbReference type="ARBA" id="ARBA00037847"/>
    </source>
</evidence>
<comment type="function">
    <text evidence="10 13">F(1)F(0) ATP synthase produces ATP from ADP in the presence of a proton or sodium gradient. F-type ATPases consist of two structural domains, F(1) containing the extramembraneous catalytic core and F(0) containing the membrane proton channel, linked together by a central stalk and a peripheral stalk. During catalysis, ATP synthesis in the catalytic domain of F(1) is coupled via a rotary mechanism of the central stalk subunits to proton translocation.</text>
</comment>
<dbReference type="AlphaFoldDB" id="A0A369W0J0"/>
<keyword evidence="2 13" id="KW-0813">Transport</keyword>
<keyword evidence="8 13" id="KW-0472">Membrane</keyword>
<dbReference type="GO" id="GO:0045259">
    <property type="term" value="C:proton-transporting ATP synthase complex"/>
    <property type="evidence" value="ECO:0007669"/>
    <property type="project" value="UniProtKB-KW"/>
</dbReference>
<dbReference type="EMBL" id="QQNB01000002">
    <property type="protein sequence ID" value="RDE05601.1"/>
    <property type="molecule type" value="Genomic_DNA"/>
</dbReference>
<dbReference type="OrthoDB" id="466272at2"/>
<evidence type="ECO:0000256" key="5">
    <source>
        <dbReference type="ARBA" id="ARBA00022781"/>
    </source>
</evidence>
<dbReference type="GO" id="GO:0012505">
    <property type="term" value="C:endomembrane system"/>
    <property type="evidence" value="ECO:0007669"/>
    <property type="project" value="UniProtKB-SubCell"/>
</dbReference>
<evidence type="ECO:0000256" key="2">
    <source>
        <dbReference type="ARBA" id="ARBA00022448"/>
    </source>
</evidence>
<evidence type="ECO:0000256" key="7">
    <source>
        <dbReference type="ARBA" id="ARBA00023065"/>
    </source>
</evidence>
<organism evidence="14 15">
    <name type="scientific">Sphingomonas aracearum</name>
    <dbReference type="NCBI Taxonomy" id="2283317"/>
    <lineage>
        <taxon>Bacteria</taxon>
        <taxon>Pseudomonadati</taxon>
        <taxon>Pseudomonadota</taxon>
        <taxon>Alphaproteobacteria</taxon>
        <taxon>Sphingomonadales</taxon>
        <taxon>Sphingomonadaceae</taxon>
        <taxon>Sphingomonas</taxon>
    </lineage>
</organism>
<evidence type="ECO:0000256" key="10">
    <source>
        <dbReference type="ARBA" id="ARBA00025198"/>
    </source>
</evidence>
<evidence type="ECO:0000256" key="8">
    <source>
        <dbReference type="ARBA" id="ARBA00023136"/>
    </source>
</evidence>
<keyword evidence="9 13" id="KW-0066">ATP synthesis</keyword>
<reference evidence="14 15" key="1">
    <citation type="submission" date="2018-07" db="EMBL/GenBank/DDBJ databases">
        <title>a novel species of Sphingomonas isolated from the rhizosphere soil of Araceae plant.</title>
        <authorList>
            <person name="Zhiyong W."/>
            <person name="Qinglan Z."/>
            <person name="Zhiwei F."/>
            <person name="Ding X."/>
            <person name="Gejiao W."/>
            <person name="Shixue Z."/>
        </authorList>
    </citation>
    <scope>NUCLEOTIDE SEQUENCE [LARGE SCALE GENOMIC DNA]</scope>
    <source>
        <strain evidence="14 15">WZY 27</strain>
    </source>
</reference>
<keyword evidence="3 13" id="KW-0138">CF(0)</keyword>
<evidence type="ECO:0000256" key="13">
    <source>
        <dbReference type="HAMAP-Rule" id="MF_01398"/>
    </source>
</evidence>
<evidence type="ECO:0000256" key="11">
    <source>
        <dbReference type="ARBA" id="ARBA00025614"/>
    </source>
</evidence>
<feature type="transmembrane region" description="Helical" evidence="13">
    <location>
        <begin position="12"/>
        <end position="31"/>
    </location>
</feature>
<keyword evidence="13" id="KW-1003">Cell membrane</keyword>
<dbReference type="Proteomes" id="UP000253918">
    <property type="component" value="Unassembled WGS sequence"/>
</dbReference>
<protein>
    <recommendedName>
        <fullName evidence="13">ATP synthase subunit b</fullName>
    </recommendedName>
    <alternativeName>
        <fullName evidence="13">ATP synthase F(0) sector subunit b</fullName>
    </alternativeName>
    <alternativeName>
        <fullName evidence="13">ATPase subunit I</fullName>
    </alternativeName>
    <alternativeName>
        <fullName evidence="13">F-type ATPase subunit b</fullName>
        <shortName evidence="13">F-ATPase subunit b</shortName>
    </alternativeName>
</protein>
<sequence>MRSPEGAATVHFDGWTLALQTINVLVLVWLLKRFLFRPVADMIAARQAAAETLLADAEAARAEAAARATALKAQNDAFAAEAVERRAAMQAGVEADRARLLAQAKEAAEALSRQAQAASAAERERIERELEARAGVLAGSMAEKLLRRLPERETTAAMFAALLDRLRAMPEPERRKLAAEGTLTLVTPAAPGEADRVRYADALRQLLPDMTPPEFAADPALVAGFELRGPHTIVRNSWRADLDGLIARLNEEEGSRAALA</sequence>
<evidence type="ECO:0000313" key="15">
    <source>
        <dbReference type="Proteomes" id="UP000253918"/>
    </source>
</evidence>
<keyword evidence="6 13" id="KW-1133">Transmembrane helix</keyword>
<dbReference type="GO" id="GO:0005886">
    <property type="term" value="C:plasma membrane"/>
    <property type="evidence" value="ECO:0007669"/>
    <property type="project" value="UniProtKB-SubCell"/>
</dbReference>
<evidence type="ECO:0000256" key="9">
    <source>
        <dbReference type="ARBA" id="ARBA00023310"/>
    </source>
</evidence>
<evidence type="ECO:0000256" key="6">
    <source>
        <dbReference type="ARBA" id="ARBA00022989"/>
    </source>
</evidence>
<dbReference type="InterPro" id="IPR002146">
    <property type="entry name" value="ATP_synth_b/b'su_bac/chlpt"/>
</dbReference>
<comment type="similarity">
    <text evidence="1 13">Belongs to the ATPase B chain family.</text>
</comment>
<accession>A0A369W0J0</accession>
<gene>
    <name evidence="13" type="primary">atpF</name>
    <name evidence="14" type="ORF">DVW87_10235</name>
</gene>
<evidence type="ECO:0000256" key="1">
    <source>
        <dbReference type="ARBA" id="ARBA00005513"/>
    </source>
</evidence>
<evidence type="ECO:0000256" key="4">
    <source>
        <dbReference type="ARBA" id="ARBA00022692"/>
    </source>
</evidence>
<keyword evidence="5 13" id="KW-0375">Hydrogen ion transport</keyword>
<dbReference type="HAMAP" id="MF_01398">
    <property type="entry name" value="ATP_synth_b_bprime"/>
    <property type="match status" value="1"/>
</dbReference>
<keyword evidence="15" id="KW-1185">Reference proteome</keyword>
<comment type="subcellular location">
    <subcellularLocation>
        <location evidence="13">Cell membrane</location>
        <topology evidence="13">Single-pass membrane protein</topology>
    </subcellularLocation>
    <subcellularLocation>
        <location evidence="12">Endomembrane system</location>
        <topology evidence="12">Single-pass membrane protein</topology>
    </subcellularLocation>
</comment>
<comment type="subunit">
    <text evidence="13">F-type ATPases have 2 components, F(1) - the catalytic core - and F(0) - the membrane proton channel. F(1) has five subunits: alpha(3), beta(3), gamma(1), delta(1), epsilon(1). F(0) has three main subunits: a(1), b(2) and c(10-14). The alpha and beta chains form an alternating ring which encloses part of the gamma chain. F(1) is attached to F(0) by a central stalk formed by the gamma and epsilon chains, while a peripheral stalk is formed by the delta and b chains.</text>
</comment>
<dbReference type="PANTHER" id="PTHR33445:SF2">
    <property type="entry name" value="ATP SYNTHASE SUBUNIT B', CHLOROPLASTIC"/>
    <property type="match status" value="1"/>
</dbReference>
<dbReference type="Pfam" id="PF00430">
    <property type="entry name" value="ATP-synt_B"/>
    <property type="match status" value="1"/>
</dbReference>
<name>A0A369W0J0_9SPHN</name>
<evidence type="ECO:0000256" key="3">
    <source>
        <dbReference type="ARBA" id="ARBA00022547"/>
    </source>
</evidence>
<dbReference type="InterPro" id="IPR050059">
    <property type="entry name" value="ATP_synthase_B_chain"/>
</dbReference>
<comment type="caution">
    <text evidence="14">The sequence shown here is derived from an EMBL/GenBank/DDBJ whole genome shotgun (WGS) entry which is preliminary data.</text>
</comment>
<dbReference type="GO" id="GO:0046961">
    <property type="term" value="F:proton-transporting ATPase activity, rotational mechanism"/>
    <property type="evidence" value="ECO:0007669"/>
    <property type="project" value="TreeGrafter"/>
</dbReference>
<comment type="function">
    <text evidence="11">Component of the F(0) channel, it forms part of the peripheral stalk, linking F(1) to F(0). The b'-subunit is a diverged and duplicated form of b found in plants and photosynthetic bacteria.</text>
</comment>
<dbReference type="GO" id="GO:0046933">
    <property type="term" value="F:proton-transporting ATP synthase activity, rotational mechanism"/>
    <property type="evidence" value="ECO:0007669"/>
    <property type="project" value="UniProtKB-UniRule"/>
</dbReference>
<evidence type="ECO:0000313" key="14">
    <source>
        <dbReference type="EMBL" id="RDE05601.1"/>
    </source>
</evidence>
<keyword evidence="4 13" id="KW-0812">Transmembrane</keyword>
<proteinExistence type="inferred from homology"/>
<dbReference type="PANTHER" id="PTHR33445">
    <property type="entry name" value="ATP SYNTHASE SUBUNIT B', CHLOROPLASTIC"/>
    <property type="match status" value="1"/>
</dbReference>